<dbReference type="GO" id="GO:0004553">
    <property type="term" value="F:hydrolase activity, hydrolyzing O-glycosyl compounds"/>
    <property type="evidence" value="ECO:0007669"/>
    <property type="project" value="InterPro"/>
</dbReference>
<evidence type="ECO:0000256" key="5">
    <source>
        <dbReference type="PIRSR" id="PIRSR606710-1"/>
    </source>
</evidence>
<dbReference type="GO" id="GO:0005975">
    <property type="term" value="P:carbohydrate metabolic process"/>
    <property type="evidence" value="ECO:0007669"/>
    <property type="project" value="InterPro"/>
</dbReference>
<evidence type="ECO:0000256" key="3">
    <source>
        <dbReference type="ARBA" id="ARBA00022801"/>
    </source>
</evidence>
<feature type="active site" description="Proton acceptor" evidence="5">
    <location>
        <position position="21"/>
    </location>
</feature>
<dbReference type="InterPro" id="IPR006710">
    <property type="entry name" value="Glyco_hydro_43"/>
</dbReference>
<dbReference type="CDD" id="cd18617">
    <property type="entry name" value="GH43_XynB-like"/>
    <property type="match status" value="1"/>
</dbReference>
<dbReference type="Proteomes" id="UP000054383">
    <property type="component" value="Unassembled WGS sequence"/>
</dbReference>
<dbReference type="Pfam" id="PF17851">
    <property type="entry name" value="GH43_C2"/>
    <property type="match status" value="1"/>
</dbReference>
<evidence type="ECO:0000259" key="8">
    <source>
        <dbReference type="Pfam" id="PF17851"/>
    </source>
</evidence>
<comment type="similarity">
    <text evidence="1 7">Belongs to the glycosyl hydrolase 43 family.</text>
</comment>
<protein>
    <recommendedName>
        <fullName evidence="8">Beta-xylosidase C-terminal Concanavalin A-like domain-containing protein</fullName>
    </recommendedName>
</protein>
<dbReference type="SUPFAM" id="SSF49899">
    <property type="entry name" value="Concanavalin A-like lectins/glucanases"/>
    <property type="match status" value="1"/>
</dbReference>
<sequence length="549" mass="62272">MDHHHPARSYTNPIITGFNPDPSIIRVNRDFFLVTSSFEYFPGVPIYHSTDLVTWKLIGHALTRTSQLQIHTPEPGGGIWAATLRFHDGFFYVIAASFEHYRPQQDDRVWPLGFYVKTNNIWDSTSWSDPVYFDQVGFDQDLFWDVDGTVYLSQTRRKQRRTQGAQLKDFAIHICTVDLETGASTKSEPRLIRDSSSGVCEGSHIIKRGKYYYLFTAEGGTESGHSEWVCRSDKGPFGPWVTGPNNPLCHSGPNDDVQNVGHADLVDDIDGNWWAVLLGVRPVKKDDGTWESSVFGRETFLVSVDWVDDWPVFNHGQKITLQSSSQTHFQDQSPVIWTDDFSEPSLQLGWYRKNTPRKQDLSLTDRPGHLRLFGGPYTLHDPSCPTLFLRKQTERFCTWETRLSFSPVSESTEAGTVVWMDYFTHSSVGIRLKGSATGPPHRVIRFSPPAGIGAEIIEHRLESLTSDVILQVVCGDRYQFGFRETMAGNDHQDHQDEKIIWIGDIANDVMTRSPPVGAQFTGVMLGLYAFGEHHPCYTTADFHYVKITK</sequence>
<proteinExistence type="inferred from homology"/>
<keyword evidence="4 7" id="KW-0326">Glycosidase</keyword>
<dbReference type="OrthoDB" id="2139957at2759"/>
<dbReference type="OMA" id="QQDDRVW"/>
<evidence type="ECO:0000313" key="9">
    <source>
        <dbReference type="EMBL" id="CRG91103.1"/>
    </source>
</evidence>
<dbReference type="SUPFAM" id="SSF75005">
    <property type="entry name" value="Arabinanase/levansucrase/invertase"/>
    <property type="match status" value="1"/>
</dbReference>
<evidence type="ECO:0000256" key="1">
    <source>
        <dbReference type="ARBA" id="ARBA00009865"/>
    </source>
</evidence>
<dbReference type="Gene3D" id="2.60.120.200">
    <property type="match status" value="1"/>
</dbReference>
<dbReference type="InterPro" id="IPR023296">
    <property type="entry name" value="Glyco_hydro_beta-prop_sf"/>
</dbReference>
<dbReference type="InterPro" id="IPR051795">
    <property type="entry name" value="Glycosyl_Hydrlase_43"/>
</dbReference>
<keyword evidence="2" id="KW-0732">Signal</keyword>
<name>A0A0U1M680_TALIS</name>
<dbReference type="EMBL" id="CVMT01000009">
    <property type="protein sequence ID" value="CRG91103.1"/>
    <property type="molecule type" value="Genomic_DNA"/>
</dbReference>
<keyword evidence="3 7" id="KW-0378">Hydrolase</keyword>
<dbReference type="Gene3D" id="2.115.10.20">
    <property type="entry name" value="Glycosyl hydrolase domain, family 43"/>
    <property type="match status" value="1"/>
</dbReference>
<feature type="domain" description="Beta-xylosidase C-terminal Concanavalin A-like" evidence="8">
    <location>
        <begin position="338"/>
        <end position="547"/>
    </location>
</feature>
<dbReference type="AlphaFoldDB" id="A0A0U1M680"/>
<evidence type="ECO:0000313" key="10">
    <source>
        <dbReference type="Proteomes" id="UP000054383"/>
    </source>
</evidence>
<organism evidence="9 10">
    <name type="scientific">Talaromyces islandicus</name>
    <name type="common">Penicillium islandicum</name>
    <dbReference type="NCBI Taxonomy" id="28573"/>
    <lineage>
        <taxon>Eukaryota</taxon>
        <taxon>Fungi</taxon>
        <taxon>Dikarya</taxon>
        <taxon>Ascomycota</taxon>
        <taxon>Pezizomycotina</taxon>
        <taxon>Eurotiomycetes</taxon>
        <taxon>Eurotiomycetidae</taxon>
        <taxon>Eurotiales</taxon>
        <taxon>Trichocomaceae</taxon>
        <taxon>Talaromyces</taxon>
        <taxon>Talaromyces sect. Islandici</taxon>
    </lineage>
</organism>
<dbReference type="STRING" id="28573.A0A0U1M680"/>
<keyword evidence="10" id="KW-1185">Reference proteome</keyword>
<evidence type="ECO:0000256" key="7">
    <source>
        <dbReference type="RuleBase" id="RU361187"/>
    </source>
</evidence>
<dbReference type="InterPro" id="IPR013320">
    <property type="entry name" value="ConA-like_dom_sf"/>
</dbReference>
<dbReference type="Pfam" id="PF04616">
    <property type="entry name" value="Glyco_hydro_43"/>
    <property type="match status" value="1"/>
</dbReference>
<dbReference type="PANTHER" id="PTHR42812:SF16">
    <property type="entry name" value="HYDROLASE, PUTATIVE (AFU_ORTHOLOGUE AFUA_7G06110)-RELATED"/>
    <property type="match status" value="1"/>
</dbReference>
<gene>
    <name evidence="9" type="ORF">PISL3812_08151</name>
</gene>
<dbReference type="PANTHER" id="PTHR42812">
    <property type="entry name" value="BETA-XYLOSIDASE"/>
    <property type="match status" value="1"/>
</dbReference>
<evidence type="ECO:0000256" key="4">
    <source>
        <dbReference type="ARBA" id="ARBA00023295"/>
    </source>
</evidence>
<feature type="site" description="Important for catalytic activity, responsible for pKa modulation of the active site Glu and correct orientation of both the proton donor and substrate" evidence="6">
    <location>
        <position position="139"/>
    </location>
</feature>
<evidence type="ECO:0000256" key="2">
    <source>
        <dbReference type="ARBA" id="ARBA00022729"/>
    </source>
</evidence>
<dbReference type="InterPro" id="IPR041542">
    <property type="entry name" value="GH43_C2"/>
</dbReference>
<evidence type="ECO:0000256" key="6">
    <source>
        <dbReference type="PIRSR" id="PIRSR606710-2"/>
    </source>
</evidence>
<reference evidence="9 10" key="1">
    <citation type="submission" date="2015-04" db="EMBL/GenBank/DDBJ databases">
        <authorList>
            <person name="Syromyatnikov M.Y."/>
            <person name="Popov V.N."/>
        </authorList>
    </citation>
    <scope>NUCLEOTIDE SEQUENCE [LARGE SCALE GENOMIC DNA]</scope>
    <source>
        <strain evidence="9">WF-38-12</strain>
    </source>
</reference>
<feature type="active site" description="Proton donor" evidence="5">
    <location>
        <position position="201"/>
    </location>
</feature>
<accession>A0A0U1M680</accession>